<evidence type="ECO:0000256" key="1">
    <source>
        <dbReference type="SAM" id="SignalP"/>
    </source>
</evidence>
<gene>
    <name evidence="2" type="ORF">EJC50_16985</name>
</gene>
<dbReference type="AlphaFoldDB" id="A0A3Q8X721"/>
<reference evidence="3" key="1">
    <citation type="submission" date="2018-12" db="EMBL/GenBank/DDBJ databases">
        <title>Genome sequence of Peanibacillus sp.</title>
        <authorList>
            <person name="Subramani G."/>
            <person name="Srinivasan S."/>
            <person name="Kim M.K."/>
        </authorList>
    </citation>
    <scope>NUCLEOTIDE SEQUENCE [LARGE SCALE GENOMIC DNA]</scope>
    <source>
        <strain evidence="3">18JY67-1</strain>
    </source>
</reference>
<dbReference type="RefSeq" id="WP_126016883.1">
    <property type="nucleotide sequence ID" value="NZ_CP034437.1"/>
</dbReference>
<accession>A0A3Q8X721</accession>
<name>A0A3Q8X721_9BACL</name>
<keyword evidence="3" id="KW-1185">Reference proteome</keyword>
<proteinExistence type="predicted"/>
<dbReference type="Proteomes" id="UP000272528">
    <property type="component" value="Chromosome"/>
</dbReference>
<dbReference type="EMBL" id="CP034437">
    <property type="protein sequence ID" value="AZN41176.1"/>
    <property type="molecule type" value="Genomic_DNA"/>
</dbReference>
<organism evidence="2 3">
    <name type="scientific">Paenibacillus albus</name>
    <dbReference type="NCBI Taxonomy" id="2495582"/>
    <lineage>
        <taxon>Bacteria</taxon>
        <taxon>Bacillati</taxon>
        <taxon>Bacillota</taxon>
        <taxon>Bacilli</taxon>
        <taxon>Bacillales</taxon>
        <taxon>Paenibacillaceae</taxon>
        <taxon>Paenibacillus</taxon>
    </lineage>
</organism>
<evidence type="ECO:0000313" key="2">
    <source>
        <dbReference type="EMBL" id="AZN41176.1"/>
    </source>
</evidence>
<feature type="chain" id="PRO_5018652854" description="DUF4829 domain-containing protein" evidence="1">
    <location>
        <begin position="27"/>
        <end position="132"/>
    </location>
</feature>
<evidence type="ECO:0000313" key="3">
    <source>
        <dbReference type="Proteomes" id="UP000272528"/>
    </source>
</evidence>
<sequence>MNKRIVVFMLTLALMLTLMPVSLVQAASKADLQKNVALIISAFAKQSGYTAADVNSIIGYKPIYQINENNGWLLPKFTNAKVQFNYSTDKNRVKLVQKQKKEYAGGSYDTNATAVLVKTKYGWKIDDYGYNF</sequence>
<dbReference type="OrthoDB" id="2626544at2"/>
<keyword evidence="1" id="KW-0732">Signal</keyword>
<dbReference type="KEGG" id="palb:EJC50_16985"/>
<feature type="signal peptide" evidence="1">
    <location>
        <begin position="1"/>
        <end position="26"/>
    </location>
</feature>
<protein>
    <recommendedName>
        <fullName evidence="4">DUF4829 domain-containing protein</fullName>
    </recommendedName>
</protein>
<evidence type="ECO:0008006" key="4">
    <source>
        <dbReference type="Google" id="ProtNLM"/>
    </source>
</evidence>